<gene>
    <name evidence="1" type="ORF">FOXG_17948</name>
</gene>
<dbReference type="RefSeq" id="XP_018233072.1">
    <property type="nucleotide sequence ID" value="XM_018397971.1"/>
</dbReference>
<accession>A0A0J9WGH2</accession>
<protein>
    <submittedName>
        <fullName evidence="1">Uncharacterized protein</fullName>
    </submittedName>
</protein>
<evidence type="ECO:0000313" key="2">
    <source>
        <dbReference type="Proteomes" id="UP000009097"/>
    </source>
</evidence>
<dbReference type="KEGG" id="fox:FOXG_17948"/>
<reference evidence="1" key="2">
    <citation type="journal article" date="2010" name="Nature">
        <title>Comparative genomics reveals mobile pathogenicity chromosomes in Fusarium.</title>
        <authorList>
            <person name="Ma L.J."/>
            <person name="van der Does H.C."/>
            <person name="Borkovich K.A."/>
            <person name="Coleman J.J."/>
            <person name="Daboussi M.J."/>
            <person name="Di Pietro A."/>
            <person name="Dufresne M."/>
            <person name="Freitag M."/>
            <person name="Grabherr M."/>
            <person name="Henrissat B."/>
            <person name="Houterman P.M."/>
            <person name="Kang S."/>
            <person name="Shim W.B."/>
            <person name="Woloshuk C."/>
            <person name="Xie X."/>
            <person name="Xu J.R."/>
            <person name="Antoniw J."/>
            <person name="Baker S.E."/>
            <person name="Bluhm B.H."/>
            <person name="Breakspear A."/>
            <person name="Brown D.W."/>
            <person name="Butchko R.A."/>
            <person name="Chapman S."/>
            <person name="Coulson R."/>
            <person name="Coutinho P.M."/>
            <person name="Danchin E.G."/>
            <person name="Diener A."/>
            <person name="Gale L.R."/>
            <person name="Gardiner D.M."/>
            <person name="Goff S."/>
            <person name="Hammond-Kosack K.E."/>
            <person name="Hilburn K."/>
            <person name="Hua-Van A."/>
            <person name="Jonkers W."/>
            <person name="Kazan K."/>
            <person name="Kodira C.D."/>
            <person name="Koehrsen M."/>
            <person name="Kumar L."/>
            <person name="Lee Y.H."/>
            <person name="Li L."/>
            <person name="Manners J.M."/>
            <person name="Miranda-Saavedra D."/>
            <person name="Mukherjee M."/>
            <person name="Park G."/>
            <person name="Park J."/>
            <person name="Park S.Y."/>
            <person name="Proctor R.H."/>
            <person name="Regev A."/>
            <person name="Ruiz-Roldan M.C."/>
            <person name="Sain D."/>
            <person name="Sakthikumar S."/>
            <person name="Sykes S."/>
            <person name="Schwartz D.C."/>
            <person name="Turgeon B.G."/>
            <person name="Wapinski I."/>
            <person name="Yoder O."/>
            <person name="Young S."/>
            <person name="Zeng Q."/>
            <person name="Zhou S."/>
            <person name="Galagan J."/>
            <person name="Cuomo C.A."/>
            <person name="Kistler H.C."/>
            <person name="Rep M."/>
        </authorList>
    </citation>
    <scope>NUCLEOTIDE SEQUENCE [LARGE SCALE GENOMIC DNA]</scope>
    <source>
        <strain evidence="1">4287</strain>
    </source>
</reference>
<proteinExistence type="predicted"/>
<name>A0A0J9WGH2_FUSO4</name>
<dbReference type="Proteomes" id="UP000009097">
    <property type="component" value="Unassembled WGS sequence"/>
</dbReference>
<dbReference type="AlphaFoldDB" id="A0A0J9WGH2"/>
<dbReference type="EMBL" id="DS231696">
    <property type="protein sequence ID" value="KNA95026.1"/>
    <property type="molecule type" value="Genomic_DNA"/>
</dbReference>
<dbReference type="VEuPathDB" id="FungiDB:FOXG_17948"/>
<evidence type="ECO:0000313" key="1">
    <source>
        <dbReference type="EMBL" id="KNA95026.1"/>
    </source>
</evidence>
<dbReference type="GeneID" id="28958654"/>
<reference evidence="1" key="1">
    <citation type="submission" date="2007-04" db="EMBL/GenBank/DDBJ databases">
        <authorList>
            <consortium name="The Broad Institute Genome Sequencing Platform"/>
            <person name="Birren B."/>
            <person name="Lander E."/>
            <person name="Galagan J."/>
            <person name="Nusbaum C."/>
            <person name="Devon K."/>
            <person name="Ma L.-J."/>
            <person name="Jaffe D."/>
            <person name="Butler J."/>
            <person name="Alvarez P."/>
            <person name="Gnerre S."/>
            <person name="Grabherr M."/>
            <person name="Kleber M."/>
            <person name="Mauceli E."/>
            <person name="Brockman W."/>
            <person name="MacCallum I.A."/>
            <person name="Young S."/>
            <person name="LaButti K."/>
            <person name="DeCaprio D."/>
            <person name="Crawford M."/>
            <person name="Koehrsen M."/>
            <person name="Engels R."/>
            <person name="Montgomery P."/>
            <person name="Pearson M."/>
            <person name="Howarth C."/>
            <person name="Larson L."/>
            <person name="White J."/>
            <person name="O'Leary S."/>
            <person name="Kodira C."/>
            <person name="Zeng Q."/>
            <person name="Yandava C."/>
            <person name="Alvarado L."/>
            <person name="Kistler C."/>
            <person name="Shim W.-B."/>
            <person name="Kang S."/>
            <person name="Woloshuk C."/>
        </authorList>
    </citation>
    <scope>NUCLEOTIDE SEQUENCE</scope>
    <source>
        <strain evidence="1">4287</strain>
    </source>
</reference>
<organism evidence="1 2">
    <name type="scientific">Fusarium oxysporum f. sp. lycopersici (strain 4287 / CBS 123668 / FGSC 9935 / NRRL 34936)</name>
    <name type="common">Fusarium vascular wilt of tomato</name>
    <dbReference type="NCBI Taxonomy" id="426428"/>
    <lineage>
        <taxon>Eukaryota</taxon>
        <taxon>Fungi</taxon>
        <taxon>Dikarya</taxon>
        <taxon>Ascomycota</taxon>
        <taxon>Pezizomycotina</taxon>
        <taxon>Sordariomycetes</taxon>
        <taxon>Hypocreomycetidae</taxon>
        <taxon>Hypocreales</taxon>
        <taxon>Nectriaceae</taxon>
        <taxon>Fusarium</taxon>
        <taxon>Fusarium oxysporum species complex</taxon>
    </lineage>
</organism>
<sequence>MGYTHPFCVPSKESTVYCKMDVGACQGMDQRIWGCGECIAVGV</sequence>